<dbReference type="Ensembl" id="ENSHHUT00000053428.1">
    <property type="protein sequence ID" value="ENSHHUP00000051607.1"/>
    <property type="gene ID" value="ENSHHUG00000031013.1"/>
</dbReference>
<keyword evidence="2" id="KW-0677">Repeat</keyword>
<keyword evidence="1" id="KW-0853">WD repeat</keyword>
<dbReference type="PANTHER" id="PTHR19918:SF1">
    <property type="entry name" value="FIZZY-RELATED PROTEIN HOMOLOG"/>
    <property type="match status" value="1"/>
</dbReference>
<dbReference type="PANTHER" id="PTHR19918">
    <property type="entry name" value="CELL DIVISION CYCLE 20 CDC20 FIZZY -RELATED"/>
    <property type="match status" value="1"/>
</dbReference>
<evidence type="ECO:0000313" key="6">
    <source>
        <dbReference type="Proteomes" id="UP000314982"/>
    </source>
</evidence>
<evidence type="ECO:0000256" key="2">
    <source>
        <dbReference type="ARBA" id="ARBA00022737"/>
    </source>
</evidence>
<feature type="compositionally biased region" description="Polar residues" evidence="4">
    <location>
        <begin position="66"/>
        <end position="81"/>
    </location>
</feature>
<reference evidence="5" key="2">
    <citation type="submission" date="2025-08" db="UniProtKB">
        <authorList>
            <consortium name="Ensembl"/>
        </authorList>
    </citation>
    <scope>IDENTIFICATION</scope>
</reference>
<dbReference type="GO" id="GO:1990757">
    <property type="term" value="F:ubiquitin ligase activator activity"/>
    <property type="evidence" value="ECO:0007669"/>
    <property type="project" value="TreeGrafter"/>
</dbReference>
<dbReference type="InterPro" id="IPR015943">
    <property type="entry name" value="WD40/YVTN_repeat-like_dom_sf"/>
</dbReference>
<dbReference type="SUPFAM" id="SSF117289">
    <property type="entry name" value="Nucleoporin domain"/>
    <property type="match status" value="1"/>
</dbReference>
<name>A0A4W5NKX5_9TELE</name>
<dbReference type="InterPro" id="IPR033010">
    <property type="entry name" value="Cdc20/Fizzy"/>
</dbReference>
<reference evidence="6" key="1">
    <citation type="submission" date="2018-06" db="EMBL/GenBank/DDBJ databases">
        <title>Genome assembly of Danube salmon.</title>
        <authorList>
            <person name="Macqueen D.J."/>
            <person name="Gundappa M.K."/>
        </authorList>
    </citation>
    <scope>NUCLEOTIDE SEQUENCE [LARGE SCALE GENOMIC DNA]</scope>
</reference>
<dbReference type="GeneTree" id="ENSGT00950000183104"/>
<feature type="region of interest" description="Disordered" evidence="4">
    <location>
        <begin position="20"/>
        <end position="95"/>
    </location>
</feature>
<sequence length="348" mass="38658">MIIILICVIAQKVMRNLMPNNSPMSSPSKHGDGFNPSRAGANWSSNFHRENEKSSIQNRKIKDATSDGSQGNCSEQTSTKDPQTEDKRLQPSTPEKSSLFGVRITLSAKRSTLDEDNRISLLVVTCQYQKFLLSPWKLTSKIAKIPFKVLDAPELQDDFYLNLVDWSALNVLSRLRHLSNSGVTRLCDLAVEGDSVTSVGWSEGNHMAVRTHKGYVQIWDAAAGKKLFTLEGHTARVGEHSGGKTSFCALAWNHDQLPSGSRDLMILQMIRTSPLQSERRLQGPLQVVCVSRIRNKSIGKTSDVFISTHNCLYIFSSVISSNCHLHLSLWANLNSHLVLAYIDLGNLP</sequence>
<evidence type="ECO:0000256" key="1">
    <source>
        <dbReference type="ARBA" id="ARBA00022574"/>
    </source>
</evidence>
<dbReference type="GO" id="GO:1905786">
    <property type="term" value="P:positive regulation of anaphase-promoting complex-dependent catabolic process"/>
    <property type="evidence" value="ECO:0007669"/>
    <property type="project" value="TreeGrafter"/>
</dbReference>
<dbReference type="GO" id="GO:0031145">
    <property type="term" value="P:anaphase-promoting complex-dependent catabolic process"/>
    <property type="evidence" value="ECO:0007669"/>
    <property type="project" value="TreeGrafter"/>
</dbReference>
<reference evidence="5" key="3">
    <citation type="submission" date="2025-09" db="UniProtKB">
        <authorList>
            <consortium name="Ensembl"/>
        </authorList>
    </citation>
    <scope>IDENTIFICATION</scope>
</reference>
<accession>A0A4W5NKX5</accession>
<dbReference type="Gene3D" id="2.130.10.10">
    <property type="entry name" value="YVTN repeat-like/Quinoprotein amine dehydrogenase"/>
    <property type="match status" value="1"/>
</dbReference>
<evidence type="ECO:0000313" key="5">
    <source>
        <dbReference type="Ensembl" id="ENSHHUP00000051607.1"/>
    </source>
</evidence>
<evidence type="ECO:0000256" key="4">
    <source>
        <dbReference type="SAM" id="MobiDB-lite"/>
    </source>
</evidence>
<proteinExistence type="predicted"/>
<dbReference type="Proteomes" id="UP000314982">
    <property type="component" value="Unassembled WGS sequence"/>
</dbReference>
<dbReference type="AlphaFoldDB" id="A0A4W5NKX5"/>
<dbReference type="STRING" id="62062.ENSHHUP00000051607"/>
<protein>
    <submittedName>
        <fullName evidence="5">Fizzy and cell division cycle 20 related 1</fullName>
    </submittedName>
</protein>
<dbReference type="GO" id="GO:0010997">
    <property type="term" value="F:anaphase-promoting complex binding"/>
    <property type="evidence" value="ECO:0007669"/>
    <property type="project" value="InterPro"/>
</dbReference>
<dbReference type="GO" id="GO:0005680">
    <property type="term" value="C:anaphase-promoting complex"/>
    <property type="evidence" value="ECO:0007669"/>
    <property type="project" value="TreeGrafter"/>
</dbReference>
<organism evidence="5 6">
    <name type="scientific">Hucho hucho</name>
    <name type="common">huchen</name>
    <dbReference type="NCBI Taxonomy" id="62062"/>
    <lineage>
        <taxon>Eukaryota</taxon>
        <taxon>Metazoa</taxon>
        <taxon>Chordata</taxon>
        <taxon>Craniata</taxon>
        <taxon>Vertebrata</taxon>
        <taxon>Euteleostomi</taxon>
        <taxon>Actinopterygii</taxon>
        <taxon>Neopterygii</taxon>
        <taxon>Teleostei</taxon>
        <taxon>Protacanthopterygii</taxon>
        <taxon>Salmoniformes</taxon>
        <taxon>Salmonidae</taxon>
        <taxon>Salmoninae</taxon>
        <taxon>Hucho</taxon>
    </lineage>
</organism>
<keyword evidence="3" id="KW-0131">Cell cycle</keyword>
<keyword evidence="6" id="KW-1185">Reference proteome</keyword>
<evidence type="ECO:0000256" key="3">
    <source>
        <dbReference type="ARBA" id="ARBA00023306"/>
    </source>
</evidence>